<name>A0A329BWC8_9BURK</name>
<dbReference type="Proteomes" id="UP000248918">
    <property type="component" value="Unassembled WGS sequence"/>
</dbReference>
<evidence type="ECO:0000256" key="1">
    <source>
        <dbReference type="ARBA" id="ARBA00022448"/>
    </source>
</evidence>
<dbReference type="GO" id="GO:0005304">
    <property type="term" value="F:L-valine transmembrane transporter activity"/>
    <property type="evidence" value="ECO:0007669"/>
    <property type="project" value="TreeGrafter"/>
</dbReference>
<dbReference type="GO" id="GO:0015188">
    <property type="term" value="F:L-isoleucine transmembrane transporter activity"/>
    <property type="evidence" value="ECO:0007669"/>
    <property type="project" value="TreeGrafter"/>
</dbReference>
<sequence>MNRNTETARDILFDVRRVTRRFDGLTAVDGVSLSVARGECVSVIGPNGAGKSTLFNLLTGMDVPDEGEVRLDGEDVTGTSPERLAARGVARTFQHGRVFGNLSVLDNVLIGAHSRLALTRPGWPVVGAFAEVARALVRPASVRREEEALRADAEAIIARFGTRLTPRIDQPAHSLSYANRRRVEIARALALRPRMVLLDEPTAGMNESETAEMLELILELKRDGLTILLIEHKLDLVMRLSDHVIVLDDGKKIAAGLPDDVRNDPAVIEAYLGHRQVGTQGGRNESIATAPHESAVIAAQHG</sequence>
<evidence type="ECO:0000256" key="4">
    <source>
        <dbReference type="ARBA" id="ARBA00022741"/>
    </source>
</evidence>
<dbReference type="GO" id="GO:1903805">
    <property type="term" value="P:L-valine import across plasma membrane"/>
    <property type="evidence" value="ECO:0007669"/>
    <property type="project" value="TreeGrafter"/>
</dbReference>
<evidence type="ECO:0000259" key="6">
    <source>
        <dbReference type="PROSITE" id="PS50893"/>
    </source>
</evidence>
<dbReference type="GO" id="GO:0015808">
    <property type="term" value="P:L-alanine transport"/>
    <property type="evidence" value="ECO:0007669"/>
    <property type="project" value="TreeGrafter"/>
</dbReference>
<reference evidence="7 8" key="1">
    <citation type="submission" date="2018-06" db="EMBL/GenBank/DDBJ databases">
        <title>Genomic Encyclopedia of Type Strains, Phase III (KMG-III): the genomes of soil and plant-associated and newly described type strains.</title>
        <authorList>
            <person name="Whitman W."/>
        </authorList>
    </citation>
    <scope>NUCLEOTIDE SEQUENCE [LARGE SCALE GENOMIC DNA]</scope>
    <source>
        <strain evidence="7 8">LMG 23644</strain>
    </source>
</reference>
<dbReference type="EMBL" id="QLTK01000014">
    <property type="protein sequence ID" value="RAS26368.1"/>
    <property type="molecule type" value="Genomic_DNA"/>
</dbReference>
<dbReference type="InterPro" id="IPR032823">
    <property type="entry name" value="BCA_ABC_TP_C"/>
</dbReference>
<feature type="domain" description="ABC transporter" evidence="6">
    <location>
        <begin position="13"/>
        <end position="274"/>
    </location>
</feature>
<dbReference type="CDD" id="cd03219">
    <property type="entry name" value="ABC_Mj1267_LivG_branched"/>
    <property type="match status" value="1"/>
</dbReference>
<dbReference type="PROSITE" id="PS50893">
    <property type="entry name" value="ABC_TRANSPORTER_2"/>
    <property type="match status" value="1"/>
</dbReference>
<dbReference type="GO" id="GO:0016887">
    <property type="term" value="F:ATP hydrolysis activity"/>
    <property type="evidence" value="ECO:0007669"/>
    <property type="project" value="InterPro"/>
</dbReference>
<dbReference type="InterPro" id="IPR027417">
    <property type="entry name" value="P-loop_NTPase"/>
</dbReference>
<dbReference type="InterPro" id="IPR051120">
    <property type="entry name" value="ABC_AA/LPS_Transport"/>
</dbReference>
<dbReference type="SMART" id="SM00382">
    <property type="entry name" value="AAA"/>
    <property type="match status" value="1"/>
</dbReference>
<keyword evidence="3" id="KW-0472">Membrane</keyword>
<gene>
    <name evidence="7" type="ORF">BX591_11428</name>
</gene>
<dbReference type="OrthoDB" id="9781337at2"/>
<dbReference type="Gene3D" id="3.40.50.300">
    <property type="entry name" value="P-loop containing nucleotide triphosphate hydrolases"/>
    <property type="match status" value="1"/>
</dbReference>
<organism evidence="7 8">
    <name type="scientific">Paraburkholderia bryophila</name>
    <dbReference type="NCBI Taxonomy" id="420952"/>
    <lineage>
        <taxon>Bacteria</taxon>
        <taxon>Pseudomonadati</taxon>
        <taxon>Pseudomonadota</taxon>
        <taxon>Betaproteobacteria</taxon>
        <taxon>Burkholderiales</taxon>
        <taxon>Burkholderiaceae</taxon>
        <taxon>Paraburkholderia</taxon>
    </lineage>
</organism>
<dbReference type="InterPro" id="IPR003439">
    <property type="entry name" value="ABC_transporter-like_ATP-bd"/>
</dbReference>
<dbReference type="GO" id="GO:0005886">
    <property type="term" value="C:plasma membrane"/>
    <property type="evidence" value="ECO:0007669"/>
    <property type="project" value="TreeGrafter"/>
</dbReference>
<evidence type="ECO:0000256" key="5">
    <source>
        <dbReference type="ARBA" id="ARBA00022840"/>
    </source>
</evidence>
<dbReference type="PANTHER" id="PTHR45772:SF7">
    <property type="entry name" value="AMINO ACID ABC TRANSPORTER ATP-BINDING PROTEIN"/>
    <property type="match status" value="1"/>
</dbReference>
<dbReference type="GO" id="GO:0042941">
    <property type="term" value="P:D-alanine transmembrane transport"/>
    <property type="evidence" value="ECO:0007669"/>
    <property type="project" value="TreeGrafter"/>
</dbReference>
<dbReference type="RefSeq" id="WP_111933085.1">
    <property type="nucleotide sequence ID" value="NZ_CADFFP010000017.1"/>
</dbReference>
<comment type="caution">
    <text evidence="7">The sequence shown here is derived from an EMBL/GenBank/DDBJ whole genome shotgun (WGS) entry which is preliminary data.</text>
</comment>
<dbReference type="GO" id="GO:0015192">
    <property type="term" value="F:L-phenylalanine transmembrane transporter activity"/>
    <property type="evidence" value="ECO:0007669"/>
    <property type="project" value="TreeGrafter"/>
</dbReference>
<dbReference type="FunFam" id="3.40.50.300:FF:000421">
    <property type="entry name" value="Branched-chain amino acid ABC transporter ATP-binding protein"/>
    <property type="match status" value="1"/>
</dbReference>
<dbReference type="Pfam" id="PF00005">
    <property type="entry name" value="ABC_tran"/>
    <property type="match status" value="1"/>
</dbReference>
<dbReference type="InterPro" id="IPR003593">
    <property type="entry name" value="AAA+_ATPase"/>
</dbReference>
<evidence type="ECO:0000256" key="2">
    <source>
        <dbReference type="ARBA" id="ARBA00022475"/>
    </source>
</evidence>
<dbReference type="GO" id="GO:0005524">
    <property type="term" value="F:ATP binding"/>
    <property type="evidence" value="ECO:0007669"/>
    <property type="project" value="UniProtKB-KW"/>
</dbReference>
<keyword evidence="3" id="KW-0997">Cell inner membrane</keyword>
<dbReference type="GO" id="GO:1903806">
    <property type="term" value="P:L-isoleucine import across plasma membrane"/>
    <property type="evidence" value="ECO:0007669"/>
    <property type="project" value="TreeGrafter"/>
</dbReference>
<keyword evidence="2" id="KW-1003">Cell membrane</keyword>
<proteinExistence type="predicted"/>
<dbReference type="SUPFAM" id="SSF52540">
    <property type="entry name" value="P-loop containing nucleoside triphosphate hydrolases"/>
    <property type="match status" value="1"/>
</dbReference>
<keyword evidence="5 7" id="KW-0067">ATP-binding</keyword>
<keyword evidence="1" id="KW-0813">Transport</keyword>
<keyword evidence="4" id="KW-0547">Nucleotide-binding</keyword>
<protein>
    <submittedName>
        <fullName evidence="7">Amino acid/amide ABC transporter ATP-binding protein 1 (HAAT family)</fullName>
    </submittedName>
</protein>
<evidence type="ECO:0000313" key="8">
    <source>
        <dbReference type="Proteomes" id="UP000248918"/>
    </source>
</evidence>
<dbReference type="PANTHER" id="PTHR45772">
    <property type="entry name" value="CONSERVED COMPONENT OF ABC TRANSPORTER FOR NATURAL AMINO ACIDS-RELATED"/>
    <property type="match status" value="1"/>
</dbReference>
<accession>A0A329BWC8</accession>
<dbReference type="Pfam" id="PF12399">
    <property type="entry name" value="BCA_ABC_TP_C"/>
    <property type="match status" value="1"/>
</dbReference>
<evidence type="ECO:0000313" key="7">
    <source>
        <dbReference type="EMBL" id="RAS26368.1"/>
    </source>
</evidence>
<dbReference type="AlphaFoldDB" id="A0A329BWC8"/>
<evidence type="ECO:0000256" key="3">
    <source>
        <dbReference type="ARBA" id="ARBA00022519"/>
    </source>
</evidence>